<dbReference type="Pfam" id="PF05195">
    <property type="entry name" value="AMP_N"/>
    <property type="match status" value="1"/>
</dbReference>
<dbReference type="InterPro" id="IPR052433">
    <property type="entry name" value="X-Pro_dipept-like"/>
</dbReference>
<dbReference type="InterPro" id="IPR029149">
    <property type="entry name" value="Creatin/AminoP/Spt16_N"/>
</dbReference>
<proteinExistence type="predicted"/>
<comment type="caution">
    <text evidence="6">The sequence shown here is derived from an EMBL/GenBank/DDBJ whole genome shotgun (WGS) entry which is preliminary data.</text>
</comment>
<dbReference type="VEuPathDB" id="TrichDB:TRFO_07951"/>
<organism evidence="6 7">
    <name type="scientific">Tritrichomonas foetus</name>
    <dbReference type="NCBI Taxonomy" id="1144522"/>
    <lineage>
        <taxon>Eukaryota</taxon>
        <taxon>Metamonada</taxon>
        <taxon>Parabasalia</taxon>
        <taxon>Tritrichomonadida</taxon>
        <taxon>Tritrichomonadidae</taxon>
        <taxon>Tritrichomonas</taxon>
    </lineage>
</organism>
<sequence>MPLDRDNRPVPKPELFAYNRAQVLKRMQAAKAEGAILMFGFPEPGRPLTDYDPKFRQESYFWYMTGVNEPECACYIDIKSGHSVLFYPLVPEDMVIWAGEQPTLEQIRVNYGFDEILLNTEIANYVDKQKPAALHTAVESLVHGDFKVVSDLLLDAIGEQRQIKSEGEIELMRYSAGINNEAYRRVLRTLKPNQYEYEVESELQHEYCGYYCMYPPFQCTVCSGPLCAILHYHKKTRKIMDGDLVLIDAGGEYEMYCADNTRTFPANGKYNDDQKLIYTAVLEAQKAVISAAKPGVHWKDMAILSARVMAENLVKAGLLVGTVDEIMQNEVMTVFYPHGLGHGMGLDVHEVLGWPKGVEHPRTAHIAPLRMGRVLEPGIVCTVEPGCYFIPSLFNKAFEDPNKAKHINKEVCLRMQKTVGGVRIEDDILITKDGCENLSAQIPKEIDEIEALMAAAK</sequence>
<reference evidence="6" key="1">
    <citation type="submission" date="2016-10" db="EMBL/GenBank/DDBJ databases">
        <authorList>
            <person name="Benchimol M."/>
            <person name="Almeida L.G."/>
            <person name="Vasconcelos A.T."/>
            <person name="Perreira-Neves A."/>
            <person name="Rosa I.A."/>
            <person name="Tasca T."/>
            <person name="Bogo M.R."/>
            <person name="de Souza W."/>
        </authorList>
    </citation>
    <scope>NUCLEOTIDE SEQUENCE [LARGE SCALE GENOMIC DNA]</scope>
    <source>
        <strain evidence="6">K</strain>
    </source>
</reference>
<keyword evidence="3" id="KW-0378">Hydrolase</keyword>
<gene>
    <name evidence="6" type="ORF">TRFO_07951</name>
</gene>
<protein>
    <submittedName>
        <fullName evidence="6">Clan MG, family M24, aminopeptidase P-like metallopeptidase</fullName>
    </submittedName>
</protein>
<dbReference type="InterPro" id="IPR007865">
    <property type="entry name" value="Aminopep_P_N"/>
</dbReference>
<evidence type="ECO:0000256" key="2">
    <source>
        <dbReference type="ARBA" id="ARBA00022723"/>
    </source>
</evidence>
<evidence type="ECO:0000259" key="5">
    <source>
        <dbReference type="SMART" id="SM01011"/>
    </source>
</evidence>
<comment type="cofactor">
    <cofactor evidence="1">
        <name>Mn(2+)</name>
        <dbReference type="ChEBI" id="CHEBI:29035"/>
    </cofactor>
</comment>
<dbReference type="GeneID" id="94828707"/>
<dbReference type="Gene3D" id="3.40.350.10">
    <property type="entry name" value="Creatinase/prolidase N-terminal domain"/>
    <property type="match status" value="1"/>
</dbReference>
<accession>A0A1J4JMK0</accession>
<evidence type="ECO:0000313" key="6">
    <source>
        <dbReference type="EMBL" id="OHT00299.1"/>
    </source>
</evidence>
<dbReference type="InterPro" id="IPR000994">
    <property type="entry name" value="Pept_M24"/>
</dbReference>
<dbReference type="GO" id="GO:0006508">
    <property type="term" value="P:proteolysis"/>
    <property type="evidence" value="ECO:0007669"/>
    <property type="project" value="TreeGrafter"/>
</dbReference>
<dbReference type="GO" id="GO:0070006">
    <property type="term" value="F:metalloaminopeptidase activity"/>
    <property type="evidence" value="ECO:0007669"/>
    <property type="project" value="InterPro"/>
</dbReference>
<dbReference type="RefSeq" id="XP_068353435.1">
    <property type="nucleotide sequence ID" value="XM_068494003.1"/>
</dbReference>
<dbReference type="GO" id="GO:0030145">
    <property type="term" value="F:manganese ion binding"/>
    <property type="evidence" value="ECO:0007669"/>
    <property type="project" value="InterPro"/>
</dbReference>
<dbReference type="EMBL" id="MLAK01000960">
    <property type="protein sequence ID" value="OHT00299.1"/>
    <property type="molecule type" value="Genomic_DNA"/>
</dbReference>
<keyword evidence="7" id="KW-1185">Reference proteome</keyword>
<dbReference type="AlphaFoldDB" id="A0A1J4JMK0"/>
<dbReference type="CDD" id="cd01087">
    <property type="entry name" value="Prolidase"/>
    <property type="match status" value="1"/>
</dbReference>
<evidence type="ECO:0000256" key="3">
    <source>
        <dbReference type="ARBA" id="ARBA00022801"/>
    </source>
</evidence>
<keyword evidence="2" id="KW-0479">Metal-binding</keyword>
<dbReference type="Pfam" id="PF00557">
    <property type="entry name" value="Peptidase_M24"/>
    <property type="match status" value="1"/>
</dbReference>
<evidence type="ECO:0000256" key="4">
    <source>
        <dbReference type="ARBA" id="ARBA00023211"/>
    </source>
</evidence>
<dbReference type="Proteomes" id="UP000179807">
    <property type="component" value="Unassembled WGS sequence"/>
</dbReference>
<dbReference type="SUPFAM" id="SSF55920">
    <property type="entry name" value="Creatinase/aminopeptidase"/>
    <property type="match status" value="1"/>
</dbReference>
<name>A0A1J4JMK0_9EUKA</name>
<feature type="domain" description="Aminopeptidase P N-terminal" evidence="5">
    <location>
        <begin position="11"/>
        <end position="145"/>
    </location>
</feature>
<dbReference type="SMART" id="SM01011">
    <property type="entry name" value="AMP_N"/>
    <property type="match status" value="1"/>
</dbReference>
<dbReference type="InterPro" id="IPR036005">
    <property type="entry name" value="Creatinase/aminopeptidase-like"/>
</dbReference>
<dbReference type="PANTHER" id="PTHR43226:SF1">
    <property type="entry name" value="XAA-PRO DIPEPTIDASE"/>
    <property type="match status" value="1"/>
</dbReference>
<dbReference type="PANTHER" id="PTHR43226">
    <property type="entry name" value="XAA-PRO AMINOPEPTIDASE 3"/>
    <property type="match status" value="1"/>
</dbReference>
<evidence type="ECO:0000313" key="7">
    <source>
        <dbReference type="Proteomes" id="UP000179807"/>
    </source>
</evidence>
<dbReference type="OrthoDB" id="10261878at2759"/>
<evidence type="ECO:0000256" key="1">
    <source>
        <dbReference type="ARBA" id="ARBA00001936"/>
    </source>
</evidence>
<dbReference type="SUPFAM" id="SSF53092">
    <property type="entry name" value="Creatinase/prolidase N-terminal domain"/>
    <property type="match status" value="1"/>
</dbReference>
<dbReference type="Gene3D" id="3.90.230.10">
    <property type="entry name" value="Creatinase/methionine aminopeptidase superfamily"/>
    <property type="match status" value="1"/>
</dbReference>
<keyword evidence="4" id="KW-0464">Manganese</keyword>